<sequence length="255" mass="25894">MRMYSAVAAACGVVALSALAVPAAHADERFGDTDITGVVVNHGEPVVVGTSARTVTVEVTATDPSGLDQINATLYHGSFEAPDATVASKAACGATTDTTSTCTLTFTLTPGAVPATDAQAGAWNVSAYAIAPDSDAVFLDTAATFSVRRDTQLTVAATPQRVRWGRTLTVTGDLRNAGWATGAPVPAPAGQPVELQFRPKGSSAYCAVKTVRTASDGTLSTTLRAYADGSYRWSYAGTAATAAAVSPGAFVDVVG</sequence>
<dbReference type="Proteomes" id="UP001550739">
    <property type="component" value="Unassembled WGS sequence"/>
</dbReference>
<gene>
    <name evidence="2" type="ORF">AB0E89_05620</name>
</gene>
<name>A0ABV2ZD18_9ACTN</name>
<evidence type="ECO:0000256" key="1">
    <source>
        <dbReference type="SAM" id="SignalP"/>
    </source>
</evidence>
<evidence type="ECO:0000313" key="2">
    <source>
        <dbReference type="EMBL" id="MEU3780060.1"/>
    </source>
</evidence>
<comment type="caution">
    <text evidence="2">The sequence shown here is derived from an EMBL/GenBank/DDBJ whole genome shotgun (WGS) entry which is preliminary data.</text>
</comment>
<evidence type="ECO:0000313" key="3">
    <source>
        <dbReference type="Proteomes" id="UP001550739"/>
    </source>
</evidence>
<dbReference type="InterPro" id="IPR043761">
    <property type="entry name" value="DUF5707"/>
</dbReference>
<proteinExistence type="predicted"/>
<dbReference type="RefSeq" id="WP_361701200.1">
    <property type="nucleotide sequence ID" value="NZ_JBEZVE010000003.1"/>
</dbReference>
<accession>A0ABV2ZD18</accession>
<keyword evidence="3" id="KW-1185">Reference proteome</keyword>
<reference evidence="2 3" key="1">
    <citation type="submission" date="2024-06" db="EMBL/GenBank/DDBJ databases">
        <title>The Natural Products Discovery Center: Release of the First 8490 Sequenced Strains for Exploring Actinobacteria Biosynthetic Diversity.</title>
        <authorList>
            <person name="Kalkreuter E."/>
            <person name="Kautsar S.A."/>
            <person name="Yang D."/>
            <person name="Bader C.D."/>
            <person name="Teijaro C.N."/>
            <person name="Fluegel L."/>
            <person name="Davis C.M."/>
            <person name="Simpson J.R."/>
            <person name="Lauterbach L."/>
            <person name="Steele A.D."/>
            <person name="Gui C."/>
            <person name="Meng S."/>
            <person name="Li G."/>
            <person name="Viehrig K."/>
            <person name="Ye F."/>
            <person name="Su P."/>
            <person name="Kiefer A.F."/>
            <person name="Nichols A."/>
            <person name="Cepeda A.J."/>
            <person name="Yan W."/>
            <person name="Fan B."/>
            <person name="Jiang Y."/>
            <person name="Adhikari A."/>
            <person name="Zheng C.-J."/>
            <person name="Schuster L."/>
            <person name="Cowan T.M."/>
            <person name="Smanski M.J."/>
            <person name="Chevrette M.G."/>
            <person name="De Carvalho L.P.S."/>
            <person name="Shen B."/>
        </authorList>
    </citation>
    <scope>NUCLEOTIDE SEQUENCE [LARGE SCALE GENOMIC DNA]</scope>
    <source>
        <strain evidence="2 3">NPDC033843</strain>
    </source>
</reference>
<organism evidence="2 3">
    <name type="scientific">Streptomyces sp. 900129855</name>
    <dbReference type="NCBI Taxonomy" id="3155129"/>
    <lineage>
        <taxon>Bacteria</taxon>
        <taxon>Bacillati</taxon>
        <taxon>Actinomycetota</taxon>
        <taxon>Actinomycetes</taxon>
        <taxon>Kitasatosporales</taxon>
        <taxon>Streptomycetaceae</taxon>
        <taxon>Streptomyces</taxon>
    </lineage>
</organism>
<keyword evidence="1" id="KW-0732">Signal</keyword>
<dbReference type="EMBL" id="JBEZVE010000003">
    <property type="protein sequence ID" value="MEU3780060.1"/>
    <property type="molecule type" value="Genomic_DNA"/>
</dbReference>
<dbReference type="Pfam" id="PF18968">
    <property type="entry name" value="DUF5707"/>
    <property type="match status" value="1"/>
</dbReference>
<protein>
    <submittedName>
        <fullName evidence="2">DUF5707 domain-containing protein</fullName>
    </submittedName>
</protein>
<feature type="chain" id="PRO_5046514667" evidence="1">
    <location>
        <begin position="27"/>
        <end position="255"/>
    </location>
</feature>
<feature type="signal peptide" evidence="1">
    <location>
        <begin position="1"/>
        <end position="26"/>
    </location>
</feature>